<protein>
    <submittedName>
        <fullName evidence="2">Type II toxin-antitoxin system RelE/ParE family toxin</fullName>
    </submittedName>
</protein>
<evidence type="ECO:0000256" key="1">
    <source>
        <dbReference type="ARBA" id="ARBA00022649"/>
    </source>
</evidence>
<sequence length="100" mass="11865">MKNGYDILWTDHALKELANTINYLQENWEVSDLVNFAEKLENTVTLISQNPELFPKSGIRKDIYRAIIAKHNTLYYRVRNNSVEILSLFSHRQSKRKRKL</sequence>
<keyword evidence="1" id="KW-1277">Toxin-antitoxin system</keyword>
<name>A0A972JG41_9FLAO</name>
<organism evidence="2 3">
    <name type="scientific">Flavobacterium silvaticum</name>
    <dbReference type="NCBI Taxonomy" id="1852020"/>
    <lineage>
        <taxon>Bacteria</taxon>
        <taxon>Pseudomonadati</taxon>
        <taxon>Bacteroidota</taxon>
        <taxon>Flavobacteriia</taxon>
        <taxon>Flavobacteriales</taxon>
        <taxon>Flavobacteriaceae</taxon>
        <taxon>Flavobacterium</taxon>
    </lineage>
</organism>
<dbReference type="Gene3D" id="3.30.2310.20">
    <property type="entry name" value="RelE-like"/>
    <property type="match status" value="1"/>
</dbReference>
<dbReference type="InterPro" id="IPR035093">
    <property type="entry name" value="RelE/ParE_toxin_dom_sf"/>
</dbReference>
<keyword evidence="3" id="KW-1185">Reference proteome</keyword>
<dbReference type="InterPro" id="IPR007712">
    <property type="entry name" value="RelE/ParE_toxin"/>
</dbReference>
<proteinExistence type="predicted"/>
<accession>A0A972JG41</accession>
<dbReference type="Proteomes" id="UP000712080">
    <property type="component" value="Unassembled WGS sequence"/>
</dbReference>
<dbReference type="AlphaFoldDB" id="A0A972JG41"/>
<dbReference type="EMBL" id="JAAMPU010000070">
    <property type="protein sequence ID" value="NMH26460.1"/>
    <property type="molecule type" value="Genomic_DNA"/>
</dbReference>
<dbReference type="RefSeq" id="WP_169525309.1">
    <property type="nucleotide sequence ID" value="NZ_JAAMPU010000070.1"/>
</dbReference>
<comment type="caution">
    <text evidence="2">The sequence shown here is derived from an EMBL/GenBank/DDBJ whole genome shotgun (WGS) entry which is preliminary data.</text>
</comment>
<reference evidence="2" key="1">
    <citation type="submission" date="2020-02" db="EMBL/GenBank/DDBJ databases">
        <title>Flavobacterium sp. genome.</title>
        <authorList>
            <person name="Jung H.S."/>
            <person name="Baek J.H."/>
            <person name="Jeon C.O."/>
        </authorList>
    </citation>
    <scope>NUCLEOTIDE SEQUENCE</scope>
    <source>
        <strain evidence="2">SE-s28</strain>
    </source>
</reference>
<evidence type="ECO:0000313" key="3">
    <source>
        <dbReference type="Proteomes" id="UP000712080"/>
    </source>
</evidence>
<gene>
    <name evidence="2" type="ORF">G6047_00295</name>
</gene>
<evidence type="ECO:0000313" key="2">
    <source>
        <dbReference type="EMBL" id="NMH26460.1"/>
    </source>
</evidence>
<dbReference type="Pfam" id="PF05016">
    <property type="entry name" value="ParE_toxin"/>
    <property type="match status" value="1"/>
</dbReference>